<proteinExistence type="predicted"/>
<keyword evidence="2" id="KW-1185">Reference proteome</keyword>
<protein>
    <submittedName>
        <fullName evidence="1">Uncharacterized protein</fullName>
    </submittedName>
</protein>
<evidence type="ECO:0000313" key="2">
    <source>
        <dbReference type="Proteomes" id="UP001597063"/>
    </source>
</evidence>
<name>A0ABW2XNT8_9ACTN</name>
<comment type="caution">
    <text evidence="1">The sequence shown here is derived from an EMBL/GenBank/DDBJ whole genome shotgun (WGS) entry which is preliminary data.</text>
</comment>
<organism evidence="1 2">
    <name type="scientific">Actinomadura fibrosa</name>
    <dbReference type="NCBI Taxonomy" id="111802"/>
    <lineage>
        <taxon>Bacteria</taxon>
        <taxon>Bacillati</taxon>
        <taxon>Actinomycetota</taxon>
        <taxon>Actinomycetes</taxon>
        <taxon>Streptosporangiales</taxon>
        <taxon>Thermomonosporaceae</taxon>
        <taxon>Actinomadura</taxon>
    </lineage>
</organism>
<accession>A0ABW2XNT8</accession>
<reference evidence="2" key="1">
    <citation type="journal article" date="2019" name="Int. J. Syst. Evol. Microbiol.">
        <title>The Global Catalogue of Microorganisms (GCM) 10K type strain sequencing project: providing services to taxonomists for standard genome sequencing and annotation.</title>
        <authorList>
            <consortium name="The Broad Institute Genomics Platform"/>
            <consortium name="The Broad Institute Genome Sequencing Center for Infectious Disease"/>
            <person name="Wu L."/>
            <person name="Ma J."/>
        </authorList>
    </citation>
    <scope>NUCLEOTIDE SEQUENCE [LARGE SCALE GENOMIC DNA]</scope>
    <source>
        <strain evidence="2">JCM 9371</strain>
    </source>
</reference>
<dbReference type="RefSeq" id="WP_131756333.1">
    <property type="nucleotide sequence ID" value="NZ_CAACUY010000015.1"/>
</dbReference>
<sequence>MVDPLTLAIAAAAAGKAVELTGQPARDGIIAFSNKVRARLRKRPDDVEALDKAITTPDDNTNVVQLAEVLHRTMEEDAVFAGELEAALQHAMRDDSDFRAEIYTRLRRAQVESTAGHQNVTLVFNGTAEKYTQIGNMYGGNLTVN</sequence>
<dbReference type="EMBL" id="JBHTGP010000013">
    <property type="protein sequence ID" value="MFD0687984.1"/>
    <property type="molecule type" value="Genomic_DNA"/>
</dbReference>
<gene>
    <name evidence="1" type="ORF">ACFQZM_26060</name>
</gene>
<evidence type="ECO:0000313" key="1">
    <source>
        <dbReference type="EMBL" id="MFD0687984.1"/>
    </source>
</evidence>
<dbReference type="Proteomes" id="UP001597063">
    <property type="component" value="Unassembled WGS sequence"/>
</dbReference>